<dbReference type="GeneID" id="100374770"/>
<evidence type="ECO:0000256" key="2">
    <source>
        <dbReference type="ARBA" id="ARBA00023157"/>
    </source>
</evidence>
<evidence type="ECO:0000256" key="3">
    <source>
        <dbReference type="PROSITE-ProRule" id="PRU00076"/>
    </source>
</evidence>
<dbReference type="InterPro" id="IPR000742">
    <property type="entry name" value="EGF"/>
</dbReference>
<dbReference type="PROSITE" id="PS01186">
    <property type="entry name" value="EGF_2"/>
    <property type="match status" value="2"/>
</dbReference>
<feature type="disulfide bond" evidence="3">
    <location>
        <begin position="89"/>
        <end position="98"/>
    </location>
</feature>
<organism evidence="5 6">
    <name type="scientific">Saccoglossus kowalevskii</name>
    <name type="common">Acorn worm</name>
    <dbReference type="NCBI Taxonomy" id="10224"/>
    <lineage>
        <taxon>Eukaryota</taxon>
        <taxon>Metazoa</taxon>
        <taxon>Hemichordata</taxon>
        <taxon>Enteropneusta</taxon>
        <taxon>Harrimaniidae</taxon>
        <taxon>Saccoglossus</taxon>
    </lineage>
</organism>
<evidence type="ECO:0000313" key="6">
    <source>
        <dbReference type="RefSeq" id="XP_002734419.1"/>
    </source>
</evidence>
<feature type="domain" description="EGF-like" evidence="4">
    <location>
        <begin position="19"/>
        <end position="59"/>
    </location>
</feature>
<feature type="disulfide bond" evidence="3">
    <location>
        <begin position="49"/>
        <end position="58"/>
    </location>
</feature>
<dbReference type="SMART" id="SM00181">
    <property type="entry name" value="EGF"/>
    <property type="match status" value="3"/>
</dbReference>
<feature type="disulfide bond" evidence="3">
    <location>
        <begin position="125"/>
        <end position="134"/>
    </location>
</feature>
<comment type="caution">
    <text evidence="3">Lacks conserved residue(s) required for the propagation of feature annotation.</text>
</comment>
<dbReference type="InterPro" id="IPR050969">
    <property type="entry name" value="Dev_Signal_Modulators"/>
</dbReference>
<keyword evidence="2 3" id="KW-1015">Disulfide bond</keyword>
<keyword evidence="3" id="KW-0245">EGF-like domain</keyword>
<sequence>MVKYYLLFFEVITVESTCEINIKKGHGCLNGGECVANQYDPTELNYCQCPDGYTGDYCETEMLFCGPNLDCINGGTCLEDDGGENYCICPDGFIGYLCETETDCSSDDDCLNGGTCDIPNTRCVCLSGVTGYHCERIFPTCDCIDGIECVGDVCPCCCEGEECVDYRPQSYRIW</sequence>
<dbReference type="PANTHER" id="PTHR14949:SF56">
    <property type="entry name" value="EGF-LIKE-DOMAIN, MULTIPLE 7"/>
    <property type="match status" value="1"/>
</dbReference>
<dbReference type="SUPFAM" id="SSF57196">
    <property type="entry name" value="EGF/Laminin"/>
    <property type="match status" value="3"/>
</dbReference>
<evidence type="ECO:0000313" key="5">
    <source>
        <dbReference type="Proteomes" id="UP000694865"/>
    </source>
</evidence>
<dbReference type="Gene3D" id="2.10.25.10">
    <property type="entry name" value="Laminin"/>
    <property type="match status" value="3"/>
</dbReference>
<dbReference type="PANTHER" id="PTHR14949">
    <property type="entry name" value="EGF-LIKE-DOMAIN, MULTIPLE 7, 8"/>
    <property type="match status" value="1"/>
</dbReference>
<gene>
    <name evidence="6" type="primary">LOC100374770</name>
</gene>
<dbReference type="RefSeq" id="XP_002734419.1">
    <property type="nucleotide sequence ID" value="XM_002734373.1"/>
</dbReference>
<reference evidence="6" key="1">
    <citation type="submission" date="2025-08" db="UniProtKB">
        <authorList>
            <consortium name="RefSeq"/>
        </authorList>
    </citation>
    <scope>IDENTIFICATION</scope>
    <source>
        <tissue evidence="6">Testes</tissue>
    </source>
</reference>
<feature type="domain" description="EGF-like" evidence="4">
    <location>
        <begin position="61"/>
        <end position="99"/>
    </location>
</feature>
<name>A0ABM0GPF7_SACKO</name>
<accession>A0ABM0GPF7</accession>
<dbReference type="Proteomes" id="UP000694865">
    <property type="component" value="Unplaced"/>
</dbReference>
<keyword evidence="1" id="KW-0732">Signal</keyword>
<keyword evidence="5" id="KW-1185">Reference proteome</keyword>
<proteinExistence type="predicted"/>
<evidence type="ECO:0000259" key="4">
    <source>
        <dbReference type="PROSITE" id="PS50026"/>
    </source>
</evidence>
<protein>
    <submittedName>
        <fullName evidence="6">Sushi, nidogen and EGF-like domain-containing protein 1-like</fullName>
    </submittedName>
</protein>
<feature type="domain" description="EGF-like" evidence="4">
    <location>
        <begin position="100"/>
        <end position="135"/>
    </location>
</feature>
<evidence type="ECO:0000256" key="1">
    <source>
        <dbReference type="ARBA" id="ARBA00022729"/>
    </source>
</evidence>
<dbReference type="PROSITE" id="PS00022">
    <property type="entry name" value="EGF_1"/>
    <property type="match status" value="3"/>
</dbReference>
<dbReference type="PROSITE" id="PS50026">
    <property type="entry name" value="EGF_3"/>
    <property type="match status" value="3"/>
</dbReference>